<dbReference type="KEGG" id="rml:FF011L_19210"/>
<evidence type="ECO:0000313" key="1">
    <source>
        <dbReference type="EMBL" id="QDS93164.1"/>
    </source>
</evidence>
<evidence type="ECO:0000313" key="2">
    <source>
        <dbReference type="Proteomes" id="UP000320672"/>
    </source>
</evidence>
<protein>
    <submittedName>
        <fullName evidence="1">Uncharacterized protein</fullName>
    </submittedName>
</protein>
<sequence>MLLVFVAFRSAKERSLKATFAGDLKSIGDDFNPAHPSLNAVLLAQRAADTCSWRKSTETWRACV</sequence>
<name>A0A517ME50_9BACT</name>
<keyword evidence="2" id="KW-1185">Reference proteome</keyword>
<dbReference type="Proteomes" id="UP000320672">
    <property type="component" value="Chromosome"/>
</dbReference>
<reference evidence="1 2" key="1">
    <citation type="submission" date="2019-02" db="EMBL/GenBank/DDBJ databases">
        <title>Deep-cultivation of Planctomycetes and their phenomic and genomic characterization uncovers novel biology.</title>
        <authorList>
            <person name="Wiegand S."/>
            <person name="Jogler M."/>
            <person name="Boedeker C."/>
            <person name="Pinto D."/>
            <person name="Vollmers J."/>
            <person name="Rivas-Marin E."/>
            <person name="Kohn T."/>
            <person name="Peeters S.H."/>
            <person name="Heuer A."/>
            <person name="Rast P."/>
            <person name="Oberbeckmann S."/>
            <person name="Bunk B."/>
            <person name="Jeske O."/>
            <person name="Meyerdierks A."/>
            <person name="Storesund J.E."/>
            <person name="Kallscheuer N."/>
            <person name="Luecker S."/>
            <person name="Lage O.M."/>
            <person name="Pohl T."/>
            <person name="Merkel B.J."/>
            <person name="Hornburger P."/>
            <person name="Mueller R.-W."/>
            <person name="Bruemmer F."/>
            <person name="Labrenz M."/>
            <person name="Spormann A.M."/>
            <person name="Op den Camp H."/>
            <person name="Overmann J."/>
            <person name="Amann R."/>
            <person name="Jetten M.S.M."/>
            <person name="Mascher T."/>
            <person name="Medema M.H."/>
            <person name="Devos D.P."/>
            <person name="Kaster A.-K."/>
            <person name="Ovreas L."/>
            <person name="Rohde M."/>
            <person name="Galperin M.Y."/>
            <person name="Jogler C."/>
        </authorList>
    </citation>
    <scope>NUCLEOTIDE SEQUENCE [LARGE SCALE GENOMIC DNA]</scope>
    <source>
        <strain evidence="1 2">FF011L</strain>
    </source>
</reference>
<gene>
    <name evidence="1" type="ORF">FF011L_19210</name>
</gene>
<accession>A0A517ME50</accession>
<proteinExistence type="predicted"/>
<organism evidence="1 2">
    <name type="scientific">Roseimaritima multifibrata</name>
    <dbReference type="NCBI Taxonomy" id="1930274"/>
    <lineage>
        <taxon>Bacteria</taxon>
        <taxon>Pseudomonadati</taxon>
        <taxon>Planctomycetota</taxon>
        <taxon>Planctomycetia</taxon>
        <taxon>Pirellulales</taxon>
        <taxon>Pirellulaceae</taxon>
        <taxon>Roseimaritima</taxon>
    </lineage>
</organism>
<dbReference type="AlphaFoldDB" id="A0A517ME50"/>
<dbReference type="EMBL" id="CP036262">
    <property type="protein sequence ID" value="QDS93164.1"/>
    <property type="molecule type" value="Genomic_DNA"/>
</dbReference>